<keyword evidence="2" id="KW-1185">Reference proteome</keyword>
<organism evidence="1 2">
    <name type="scientific">Haloarcula argentinensis</name>
    <dbReference type="NCBI Taxonomy" id="43776"/>
    <lineage>
        <taxon>Archaea</taxon>
        <taxon>Methanobacteriati</taxon>
        <taxon>Methanobacteriota</taxon>
        <taxon>Stenosarchaea group</taxon>
        <taxon>Halobacteria</taxon>
        <taxon>Halobacteriales</taxon>
        <taxon>Haloarculaceae</taxon>
        <taxon>Haloarcula</taxon>
    </lineage>
</organism>
<dbReference type="RefSeq" id="WP_311241420.1">
    <property type="nucleotide sequence ID" value="NZ_BAABDY010000009.1"/>
</dbReference>
<evidence type="ECO:0000313" key="2">
    <source>
        <dbReference type="Proteomes" id="UP001248536"/>
    </source>
</evidence>
<evidence type="ECO:0000313" key="1">
    <source>
        <dbReference type="EMBL" id="MDS0256071.1"/>
    </source>
</evidence>
<accession>A0ABU2F7F3</accession>
<protein>
    <submittedName>
        <fullName evidence="1">Uncharacterized protein</fullName>
    </submittedName>
</protein>
<comment type="caution">
    <text evidence="1">The sequence shown here is derived from an EMBL/GenBank/DDBJ whole genome shotgun (WGS) entry which is preliminary data.</text>
</comment>
<gene>
    <name evidence="1" type="ORF">NC662_20445</name>
</gene>
<dbReference type="Proteomes" id="UP001248536">
    <property type="component" value="Unassembled WGS sequence"/>
</dbReference>
<name>A0ABU2F7F3_HALAR</name>
<reference evidence="1 2" key="1">
    <citation type="submission" date="2022-06" db="EMBL/GenBank/DDBJ databases">
        <title>Haloarcula sp. a new haloarchaeum isolate from saline soil.</title>
        <authorList>
            <person name="Strakova D."/>
            <person name="Galisteo C."/>
            <person name="Sanchez-Porro C."/>
            <person name="Ventosa A."/>
        </authorList>
    </citation>
    <scope>NUCLEOTIDE SEQUENCE [LARGE SCALE GENOMIC DNA]</scope>
    <source>
        <strain evidence="1 2">JCM 15760</strain>
    </source>
</reference>
<proteinExistence type="predicted"/>
<sequence>MTAEDALRALMREGRVTAPYAADMTGYKKSYIRQKLNEMANGGDVCKVYEGLYELVEDPWEDSDAE</sequence>
<dbReference type="EMBL" id="JAMQCP010000007">
    <property type="protein sequence ID" value="MDS0256071.1"/>
    <property type="molecule type" value="Genomic_DNA"/>
</dbReference>